<dbReference type="Proteomes" id="UP000092321">
    <property type="component" value="Unassembled WGS sequence"/>
</dbReference>
<evidence type="ECO:0000256" key="1">
    <source>
        <dbReference type="ARBA" id="ARBA00001974"/>
    </source>
</evidence>
<dbReference type="OrthoDB" id="2015447at2759"/>
<reference evidence="6" key="1">
    <citation type="journal article" date="2016" name="Proc. Natl. Acad. Sci. U.S.A.">
        <title>Comparative genomics of biotechnologically important yeasts.</title>
        <authorList>
            <person name="Riley R."/>
            <person name="Haridas S."/>
            <person name="Wolfe K.H."/>
            <person name="Lopes M.R."/>
            <person name="Hittinger C.T."/>
            <person name="Goeker M."/>
            <person name="Salamov A.A."/>
            <person name="Wisecaver J.H."/>
            <person name="Long T.M."/>
            <person name="Calvey C.H."/>
            <person name="Aerts A.L."/>
            <person name="Barry K.W."/>
            <person name="Choi C."/>
            <person name="Clum A."/>
            <person name="Coughlan A.Y."/>
            <person name="Deshpande S."/>
            <person name="Douglass A.P."/>
            <person name="Hanson S.J."/>
            <person name="Klenk H.-P."/>
            <person name="LaButti K.M."/>
            <person name="Lapidus A."/>
            <person name="Lindquist E.A."/>
            <person name="Lipzen A.M."/>
            <person name="Meier-Kolthoff J.P."/>
            <person name="Ohm R.A."/>
            <person name="Otillar R.P."/>
            <person name="Pangilinan J.L."/>
            <person name="Peng Y."/>
            <person name="Rokas A."/>
            <person name="Rosa C.A."/>
            <person name="Scheuner C."/>
            <person name="Sibirny A.A."/>
            <person name="Slot J.C."/>
            <person name="Stielow J.B."/>
            <person name="Sun H."/>
            <person name="Kurtzman C.P."/>
            <person name="Blackwell M."/>
            <person name="Grigoriev I.V."/>
            <person name="Jeffries T.W."/>
        </authorList>
    </citation>
    <scope>NUCLEOTIDE SEQUENCE [LARGE SCALE GENOMIC DNA]</scope>
    <source>
        <strain evidence="6">NRRL Y-1626</strain>
    </source>
</reference>
<keyword evidence="3" id="KW-0274">FAD</keyword>
<keyword evidence="6" id="KW-1185">Reference proteome</keyword>
<accession>A0A1B7T8P9</accession>
<evidence type="ECO:0000313" key="5">
    <source>
        <dbReference type="EMBL" id="OBA25102.1"/>
    </source>
</evidence>
<evidence type="ECO:0000256" key="3">
    <source>
        <dbReference type="ARBA" id="ARBA00022827"/>
    </source>
</evidence>
<dbReference type="PANTHER" id="PTHR11530:SF26">
    <property type="entry name" value="FAD DEPENDENT OXIDOREDUCTASE SUPERFAMILY (AFU_ORTHOLOGUE AFUA_5G13940)"/>
    <property type="match status" value="1"/>
</dbReference>
<dbReference type="EMBL" id="LXPE01000241">
    <property type="protein sequence ID" value="OBA25102.1"/>
    <property type="molecule type" value="Genomic_DNA"/>
</dbReference>
<protein>
    <submittedName>
        <fullName evidence="5">Uncharacterized protein</fullName>
    </submittedName>
</protein>
<dbReference type="InterPro" id="IPR023209">
    <property type="entry name" value="DAO"/>
</dbReference>
<gene>
    <name evidence="5" type="ORF">HANVADRAFT_54121</name>
</gene>
<keyword evidence="2" id="KW-0285">Flavoprotein</keyword>
<dbReference type="Gene3D" id="3.30.9.10">
    <property type="entry name" value="D-Amino Acid Oxidase, subunit A, domain 2"/>
    <property type="match status" value="1"/>
</dbReference>
<comment type="cofactor">
    <cofactor evidence="1">
        <name>FAD</name>
        <dbReference type="ChEBI" id="CHEBI:57692"/>
    </cofactor>
</comment>
<dbReference type="GO" id="GO:0005737">
    <property type="term" value="C:cytoplasm"/>
    <property type="evidence" value="ECO:0007669"/>
    <property type="project" value="TreeGrafter"/>
</dbReference>
<organism evidence="5 6">
    <name type="scientific">Hanseniaspora valbyensis NRRL Y-1626</name>
    <dbReference type="NCBI Taxonomy" id="766949"/>
    <lineage>
        <taxon>Eukaryota</taxon>
        <taxon>Fungi</taxon>
        <taxon>Dikarya</taxon>
        <taxon>Ascomycota</taxon>
        <taxon>Saccharomycotina</taxon>
        <taxon>Saccharomycetes</taxon>
        <taxon>Saccharomycodales</taxon>
        <taxon>Saccharomycodaceae</taxon>
        <taxon>Hanseniaspora</taxon>
    </lineage>
</organism>
<proteinExistence type="predicted"/>
<sequence>MPITEREIIIVGAGVIGLSSLYRSLEDINNSSDKNNIKYYINLIAKNGPSLDINDIKYAPDYASFFAGAHQRPFPSDYSDDEKLTFQRRESIYTSETFNFFINKGWNLINESTIKFVRGYDCIESPTPEYANFNDGYNNGNLKHFIINDTIDPDLVPLKEQDKCKMINSYDTYVVNTPLYLSFLFKKCIELTKKCKQKIQFKYNFDINISCLKDAIIFGTQSPNKPVIINCTGRGLQWEISAPDKDYCPIRGQTLLISVPKPAISSEGSYISSFFKSKENETISNNNIVSKFEGATITHQSSPEIGEWTFYIQRPLPKSHSDYNSKLYFIIGGTKNLNSSVEEISEKDTQKLLQNGQRMFPNLFANGDWKLERINVGFRPAKKNNKGSDVSLCHKVYNGEPFAIINAYGFAGYGVECSMGAAAHVISLLKKGFKESLL</sequence>
<dbReference type="SUPFAM" id="SSF54373">
    <property type="entry name" value="FAD-linked reductases, C-terminal domain"/>
    <property type="match status" value="1"/>
</dbReference>
<dbReference type="GO" id="GO:0003884">
    <property type="term" value="F:D-amino-acid oxidase activity"/>
    <property type="evidence" value="ECO:0007669"/>
    <property type="project" value="InterPro"/>
</dbReference>
<evidence type="ECO:0000256" key="2">
    <source>
        <dbReference type="ARBA" id="ARBA00022630"/>
    </source>
</evidence>
<evidence type="ECO:0000256" key="4">
    <source>
        <dbReference type="ARBA" id="ARBA00023002"/>
    </source>
</evidence>
<dbReference type="GO" id="GO:0019478">
    <property type="term" value="P:D-amino acid catabolic process"/>
    <property type="evidence" value="ECO:0007669"/>
    <property type="project" value="TreeGrafter"/>
</dbReference>
<comment type="caution">
    <text evidence="5">The sequence shown here is derived from an EMBL/GenBank/DDBJ whole genome shotgun (WGS) entry which is preliminary data.</text>
</comment>
<name>A0A1B7T8P9_9ASCO</name>
<dbReference type="PANTHER" id="PTHR11530">
    <property type="entry name" value="D-AMINO ACID OXIDASE"/>
    <property type="match status" value="1"/>
</dbReference>
<keyword evidence="4" id="KW-0560">Oxidoreductase</keyword>
<dbReference type="Gene3D" id="3.40.50.720">
    <property type="entry name" value="NAD(P)-binding Rossmann-like Domain"/>
    <property type="match status" value="1"/>
</dbReference>
<dbReference type="GO" id="GO:0071949">
    <property type="term" value="F:FAD binding"/>
    <property type="evidence" value="ECO:0007669"/>
    <property type="project" value="InterPro"/>
</dbReference>
<dbReference type="AlphaFoldDB" id="A0A1B7T8P9"/>
<evidence type="ECO:0000313" key="6">
    <source>
        <dbReference type="Proteomes" id="UP000092321"/>
    </source>
</evidence>